<organism evidence="2 3">
    <name type="scientific">Streptomyces caniscabiei</name>
    <dbReference type="NCBI Taxonomy" id="2746961"/>
    <lineage>
        <taxon>Bacteria</taxon>
        <taxon>Bacillati</taxon>
        <taxon>Actinomycetota</taxon>
        <taxon>Actinomycetes</taxon>
        <taxon>Kitasatosporales</taxon>
        <taxon>Streptomycetaceae</taxon>
        <taxon>Streptomyces</taxon>
    </lineage>
</organism>
<dbReference type="Proteomes" id="UP001282474">
    <property type="component" value="Unassembled WGS sequence"/>
</dbReference>
<evidence type="ECO:0000313" key="2">
    <source>
        <dbReference type="EMBL" id="MDX3044573.1"/>
    </source>
</evidence>
<sequence>MRTIRLVGYTFGGLSAAYAGYYTVLYLTRWEWQRALISAALLIVVEVFLATVLLLTRLSRLEDRLERSDARVEEVRKRLEQSRDPVPNRFNWLAAVDRTELNGTHRTFVFVPVLMVAGAALSGIALVIQKVAGATARPGAERRLAGRLAALTAPPLTATAPLESRPAVPPARTGRKALAVAAGVAGLLLVPVLWSALADATQTRAEQTPDAASTTMVFRVETHGDRSVRAVQLAAQDLWETCRRSTAATNDNATLNRMNDGVYTGVIRPALTPHDVTRLRGCLQDAGTNRTSAVVLGEGQAEHPS</sequence>
<reference evidence="2 3" key="1">
    <citation type="journal article" date="2023" name="Microb. Genom.">
        <title>Mesoterricola silvestris gen. nov., sp. nov., Mesoterricola sediminis sp. nov., Geothrix oryzae sp. nov., Geothrix edaphica sp. nov., Geothrix rubra sp. nov., and Geothrix limicola sp. nov., six novel members of Acidobacteriota isolated from soils.</title>
        <authorList>
            <person name="Weisberg A.J."/>
            <person name="Pearce E."/>
            <person name="Kramer C.G."/>
            <person name="Chang J.H."/>
            <person name="Clarke C.R."/>
        </authorList>
    </citation>
    <scope>NUCLEOTIDE SEQUENCE [LARGE SCALE GENOMIC DNA]</scope>
    <source>
        <strain evidence="2 3">NE20-4-1</strain>
    </source>
</reference>
<dbReference type="RefSeq" id="WP_196790467.1">
    <property type="nucleotide sequence ID" value="NZ_JABXWF010000059.1"/>
</dbReference>
<accession>A0ABU4N501</accession>
<evidence type="ECO:0000256" key="1">
    <source>
        <dbReference type="SAM" id="Phobius"/>
    </source>
</evidence>
<dbReference type="EMBL" id="JARAWJ010000092">
    <property type="protein sequence ID" value="MDX3044573.1"/>
    <property type="molecule type" value="Genomic_DNA"/>
</dbReference>
<feature type="transmembrane region" description="Helical" evidence="1">
    <location>
        <begin position="35"/>
        <end position="55"/>
    </location>
</feature>
<keyword evidence="1" id="KW-0812">Transmembrane</keyword>
<keyword evidence="1" id="KW-1133">Transmembrane helix</keyword>
<keyword evidence="3" id="KW-1185">Reference proteome</keyword>
<name>A0ABU4N501_9ACTN</name>
<keyword evidence="1" id="KW-0472">Membrane</keyword>
<evidence type="ECO:0000313" key="3">
    <source>
        <dbReference type="Proteomes" id="UP001282474"/>
    </source>
</evidence>
<gene>
    <name evidence="2" type="ORF">PV383_46580</name>
</gene>
<proteinExistence type="predicted"/>
<feature type="transmembrane region" description="Helical" evidence="1">
    <location>
        <begin position="108"/>
        <end position="128"/>
    </location>
</feature>
<protein>
    <submittedName>
        <fullName evidence="2">Uncharacterized protein</fullName>
    </submittedName>
</protein>
<feature type="transmembrane region" description="Helical" evidence="1">
    <location>
        <begin position="177"/>
        <end position="197"/>
    </location>
</feature>
<comment type="caution">
    <text evidence="2">The sequence shown here is derived from an EMBL/GenBank/DDBJ whole genome shotgun (WGS) entry which is preliminary data.</text>
</comment>